<protein>
    <submittedName>
        <fullName evidence="1">Uncharacterized protein</fullName>
    </submittedName>
</protein>
<proteinExistence type="predicted"/>
<accession>A0A0A9H2X2</accession>
<evidence type="ECO:0000313" key="1">
    <source>
        <dbReference type="EMBL" id="JAE30129.1"/>
    </source>
</evidence>
<reference evidence="1" key="1">
    <citation type="submission" date="2014-09" db="EMBL/GenBank/DDBJ databases">
        <authorList>
            <person name="Magalhaes I.L.F."/>
            <person name="Oliveira U."/>
            <person name="Santos F.R."/>
            <person name="Vidigal T.H.D.A."/>
            <person name="Brescovit A.D."/>
            <person name="Santos A.J."/>
        </authorList>
    </citation>
    <scope>NUCLEOTIDE SEQUENCE</scope>
    <source>
        <tissue evidence="1">Shoot tissue taken approximately 20 cm above the soil surface</tissue>
    </source>
</reference>
<organism evidence="1">
    <name type="scientific">Arundo donax</name>
    <name type="common">Giant reed</name>
    <name type="synonym">Donax arundinaceus</name>
    <dbReference type="NCBI Taxonomy" id="35708"/>
    <lineage>
        <taxon>Eukaryota</taxon>
        <taxon>Viridiplantae</taxon>
        <taxon>Streptophyta</taxon>
        <taxon>Embryophyta</taxon>
        <taxon>Tracheophyta</taxon>
        <taxon>Spermatophyta</taxon>
        <taxon>Magnoliopsida</taxon>
        <taxon>Liliopsida</taxon>
        <taxon>Poales</taxon>
        <taxon>Poaceae</taxon>
        <taxon>PACMAD clade</taxon>
        <taxon>Arundinoideae</taxon>
        <taxon>Arundineae</taxon>
        <taxon>Arundo</taxon>
    </lineage>
</organism>
<dbReference type="AlphaFoldDB" id="A0A0A9H2X2"/>
<name>A0A0A9H2X2_ARUDO</name>
<dbReference type="EMBL" id="GBRH01167767">
    <property type="protein sequence ID" value="JAE30129.1"/>
    <property type="molecule type" value="Transcribed_RNA"/>
</dbReference>
<sequence length="38" mass="4573">MNFYRGSCQNKWTRMIQLVKINKIVLICLSTKYQTVHL</sequence>
<reference evidence="1" key="2">
    <citation type="journal article" date="2015" name="Data Brief">
        <title>Shoot transcriptome of the giant reed, Arundo donax.</title>
        <authorList>
            <person name="Barrero R.A."/>
            <person name="Guerrero F.D."/>
            <person name="Moolhuijzen P."/>
            <person name="Goolsby J.A."/>
            <person name="Tidwell J."/>
            <person name="Bellgard S.E."/>
            <person name="Bellgard M.I."/>
        </authorList>
    </citation>
    <scope>NUCLEOTIDE SEQUENCE</scope>
    <source>
        <tissue evidence="1">Shoot tissue taken approximately 20 cm above the soil surface</tissue>
    </source>
</reference>